<dbReference type="Gene3D" id="3.40.1350.10">
    <property type="match status" value="1"/>
</dbReference>
<dbReference type="CDD" id="cd20736">
    <property type="entry name" value="PoNe_Nuclease"/>
    <property type="match status" value="1"/>
</dbReference>
<dbReference type="Proteomes" id="UP000199021">
    <property type="component" value="Unassembled WGS sequence"/>
</dbReference>
<dbReference type="PANTHER" id="PTHR34039">
    <property type="entry name" value="UPF0102 PROTEIN YRAN"/>
    <property type="match status" value="1"/>
</dbReference>
<accession>A0A1H9N6N8</accession>
<protein>
    <recommendedName>
        <fullName evidence="2">UPF0102 protein SAMN05444359_13411</fullName>
    </recommendedName>
</protein>
<dbReference type="AlphaFoldDB" id="A0A1H9N6N8"/>
<dbReference type="GO" id="GO:0003676">
    <property type="term" value="F:nucleic acid binding"/>
    <property type="evidence" value="ECO:0007669"/>
    <property type="project" value="InterPro"/>
</dbReference>
<dbReference type="InterPro" id="IPR011856">
    <property type="entry name" value="tRNA_endonuc-like_dom_sf"/>
</dbReference>
<dbReference type="InParanoid" id="A0A1H9N6N8"/>
<keyword evidence="4" id="KW-1185">Reference proteome</keyword>
<dbReference type="RefSeq" id="WP_090172786.1">
    <property type="nucleotide sequence ID" value="NZ_FOFB01000034.1"/>
</dbReference>
<dbReference type="PANTHER" id="PTHR34039:SF1">
    <property type="entry name" value="UPF0102 PROTEIN YRAN"/>
    <property type="match status" value="1"/>
</dbReference>
<dbReference type="EMBL" id="FOFB01000034">
    <property type="protein sequence ID" value="SER31339.1"/>
    <property type="molecule type" value="Genomic_DNA"/>
</dbReference>
<proteinExistence type="inferred from homology"/>
<evidence type="ECO:0000256" key="1">
    <source>
        <dbReference type="ARBA" id="ARBA00006738"/>
    </source>
</evidence>
<evidence type="ECO:0000256" key="2">
    <source>
        <dbReference type="HAMAP-Rule" id="MF_00048"/>
    </source>
</evidence>
<keyword evidence="3" id="KW-0540">Nuclease</keyword>
<keyword evidence="3" id="KW-0255">Endonuclease</keyword>
<dbReference type="SUPFAM" id="SSF52980">
    <property type="entry name" value="Restriction endonuclease-like"/>
    <property type="match status" value="1"/>
</dbReference>
<dbReference type="NCBIfam" id="NF009150">
    <property type="entry name" value="PRK12497.1-3"/>
    <property type="match status" value="1"/>
</dbReference>
<keyword evidence="3" id="KW-0378">Hydrolase</keyword>
<dbReference type="GO" id="GO:0004519">
    <property type="term" value="F:endonuclease activity"/>
    <property type="evidence" value="ECO:0007669"/>
    <property type="project" value="UniProtKB-KW"/>
</dbReference>
<name>A0A1H9N6N8_9BACT</name>
<dbReference type="OrthoDB" id="9802516at2"/>
<dbReference type="STRING" id="478744.SAMN05444359_13411"/>
<comment type="similarity">
    <text evidence="1 2">Belongs to the UPF0102 family.</text>
</comment>
<dbReference type="InterPro" id="IPR011335">
    <property type="entry name" value="Restrct_endonuc-II-like"/>
</dbReference>
<dbReference type="Pfam" id="PF02021">
    <property type="entry name" value="UPF0102"/>
    <property type="match status" value="1"/>
</dbReference>
<evidence type="ECO:0000313" key="4">
    <source>
        <dbReference type="Proteomes" id="UP000199021"/>
    </source>
</evidence>
<reference evidence="4" key="1">
    <citation type="submission" date="2016-10" db="EMBL/GenBank/DDBJ databases">
        <authorList>
            <person name="Varghese N."/>
            <person name="Submissions S."/>
        </authorList>
    </citation>
    <scope>NUCLEOTIDE SEQUENCE [LARGE SCALE GENOMIC DNA]</scope>
    <source>
        <strain evidence="4">DSM 24740</strain>
    </source>
</reference>
<gene>
    <name evidence="3" type="ORF">SAMN05444359_13411</name>
</gene>
<organism evidence="3 4">
    <name type="scientific">Neolewinella agarilytica</name>
    <dbReference type="NCBI Taxonomy" id="478744"/>
    <lineage>
        <taxon>Bacteria</taxon>
        <taxon>Pseudomonadati</taxon>
        <taxon>Bacteroidota</taxon>
        <taxon>Saprospiria</taxon>
        <taxon>Saprospirales</taxon>
        <taxon>Lewinellaceae</taxon>
        <taxon>Neolewinella</taxon>
    </lineage>
</organism>
<evidence type="ECO:0000313" key="3">
    <source>
        <dbReference type="EMBL" id="SER31339.1"/>
    </source>
</evidence>
<sequence length="123" mass="13828">MTDRQKTGQLGEAIAKAHLLALGLEVVAEGYRYKRVELDLIARREDGCLLFVEVKTRRGLAWGHPSGAVSATKERNIAKAASAYMREVNHDWEVRFDIIAILLHKDGSHTLEHIEDAFFPGLF</sequence>
<dbReference type="HAMAP" id="MF_00048">
    <property type="entry name" value="UPF0102"/>
    <property type="match status" value="1"/>
</dbReference>
<dbReference type="InterPro" id="IPR003509">
    <property type="entry name" value="UPF0102_YraN-like"/>
</dbReference>